<dbReference type="Pfam" id="PF00135">
    <property type="entry name" value="COesterase"/>
    <property type="match status" value="1"/>
</dbReference>
<evidence type="ECO:0000313" key="3">
    <source>
        <dbReference type="EMBL" id="KAH3725749.1"/>
    </source>
</evidence>
<comment type="similarity">
    <text evidence="1">Belongs to the type-B carboxylesterase/lipase family.</text>
</comment>
<comment type="caution">
    <text evidence="3">The sequence shown here is derived from an EMBL/GenBank/DDBJ whole genome shotgun (WGS) entry which is preliminary data.</text>
</comment>
<gene>
    <name evidence="3" type="ORF">DPMN_051598</name>
</gene>
<accession>A0A9D4CI45</accession>
<dbReference type="InterPro" id="IPR002018">
    <property type="entry name" value="CarbesteraseB"/>
</dbReference>
<dbReference type="InterPro" id="IPR029058">
    <property type="entry name" value="AB_hydrolase_fold"/>
</dbReference>
<dbReference type="SUPFAM" id="SSF53474">
    <property type="entry name" value="alpha/beta-Hydrolases"/>
    <property type="match status" value="1"/>
</dbReference>
<dbReference type="EMBL" id="JAIWYP010000012">
    <property type="protein sequence ID" value="KAH3725749.1"/>
    <property type="molecule type" value="Genomic_DNA"/>
</dbReference>
<sequence>MTLWTNFAKTGNPNTPASAANFMPSQEDWSQFDIDSQQYMYMSNQEFSMRSHFLARRMALWYQLVSYRRRSSYVCDQCTGNQGLPVPPLYSVLFG</sequence>
<dbReference type="AlphaFoldDB" id="A0A9D4CI45"/>
<organism evidence="3 4">
    <name type="scientific">Dreissena polymorpha</name>
    <name type="common">Zebra mussel</name>
    <name type="synonym">Mytilus polymorpha</name>
    <dbReference type="NCBI Taxonomy" id="45954"/>
    <lineage>
        <taxon>Eukaryota</taxon>
        <taxon>Metazoa</taxon>
        <taxon>Spiralia</taxon>
        <taxon>Lophotrochozoa</taxon>
        <taxon>Mollusca</taxon>
        <taxon>Bivalvia</taxon>
        <taxon>Autobranchia</taxon>
        <taxon>Heteroconchia</taxon>
        <taxon>Euheterodonta</taxon>
        <taxon>Imparidentia</taxon>
        <taxon>Neoheterodontei</taxon>
        <taxon>Myida</taxon>
        <taxon>Dreissenoidea</taxon>
        <taxon>Dreissenidae</taxon>
        <taxon>Dreissena</taxon>
    </lineage>
</organism>
<dbReference type="PANTHER" id="PTHR43903">
    <property type="entry name" value="NEUROLIGIN"/>
    <property type="match status" value="1"/>
</dbReference>
<keyword evidence="4" id="KW-1185">Reference proteome</keyword>
<dbReference type="Proteomes" id="UP000828390">
    <property type="component" value="Unassembled WGS sequence"/>
</dbReference>
<reference evidence="3" key="1">
    <citation type="journal article" date="2019" name="bioRxiv">
        <title>The Genome of the Zebra Mussel, Dreissena polymorpha: A Resource for Invasive Species Research.</title>
        <authorList>
            <person name="McCartney M.A."/>
            <person name="Auch B."/>
            <person name="Kono T."/>
            <person name="Mallez S."/>
            <person name="Zhang Y."/>
            <person name="Obille A."/>
            <person name="Becker A."/>
            <person name="Abrahante J.E."/>
            <person name="Garbe J."/>
            <person name="Badalamenti J.P."/>
            <person name="Herman A."/>
            <person name="Mangelson H."/>
            <person name="Liachko I."/>
            <person name="Sullivan S."/>
            <person name="Sone E.D."/>
            <person name="Koren S."/>
            <person name="Silverstein K.A.T."/>
            <person name="Beckman K.B."/>
            <person name="Gohl D.M."/>
        </authorList>
    </citation>
    <scope>NUCLEOTIDE SEQUENCE</scope>
    <source>
        <strain evidence="3">Duluth1</strain>
        <tissue evidence="3">Whole animal</tissue>
    </source>
</reference>
<evidence type="ECO:0000256" key="1">
    <source>
        <dbReference type="ARBA" id="ARBA00005964"/>
    </source>
</evidence>
<dbReference type="Gene3D" id="3.40.50.1820">
    <property type="entry name" value="alpha/beta hydrolase"/>
    <property type="match status" value="1"/>
</dbReference>
<dbReference type="InterPro" id="IPR051093">
    <property type="entry name" value="Neuroligin/BSAL"/>
</dbReference>
<name>A0A9D4CI45_DREPO</name>
<reference evidence="3" key="2">
    <citation type="submission" date="2020-11" db="EMBL/GenBank/DDBJ databases">
        <authorList>
            <person name="McCartney M.A."/>
            <person name="Auch B."/>
            <person name="Kono T."/>
            <person name="Mallez S."/>
            <person name="Becker A."/>
            <person name="Gohl D.M."/>
            <person name="Silverstein K.A.T."/>
            <person name="Koren S."/>
            <person name="Bechman K.B."/>
            <person name="Herman A."/>
            <person name="Abrahante J.E."/>
            <person name="Garbe J."/>
        </authorList>
    </citation>
    <scope>NUCLEOTIDE SEQUENCE</scope>
    <source>
        <strain evidence="3">Duluth1</strain>
        <tissue evidence="3">Whole animal</tissue>
    </source>
</reference>
<feature type="domain" description="Carboxylesterase type B" evidence="2">
    <location>
        <begin position="1"/>
        <end position="61"/>
    </location>
</feature>
<protein>
    <recommendedName>
        <fullName evidence="2">Carboxylesterase type B domain-containing protein</fullName>
    </recommendedName>
</protein>
<proteinExistence type="inferred from homology"/>
<evidence type="ECO:0000313" key="4">
    <source>
        <dbReference type="Proteomes" id="UP000828390"/>
    </source>
</evidence>
<evidence type="ECO:0000259" key="2">
    <source>
        <dbReference type="Pfam" id="PF00135"/>
    </source>
</evidence>